<keyword evidence="1" id="KW-0472">Membrane</keyword>
<dbReference type="PATRIC" id="fig|471514.4.peg.368"/>
<feature type="transmembrane region" description="Helical" evidence="1">
    <location>
        <begin position="6"/>
        <end position="25"/>
    </location>
</feature>
<dbReference type="EMBL" id="LJCO01000008">
    <property type="protein sequence ID" value="KPV45670.1"/>
    <property type="molecule type" value="Genomic_DNA"/>
</dbReference>
<feature type="transmembrane region" description="Helical" evidence="1">
    <location>
        <begin position="37"/>
        <end position="56"/>
    </location>
</feature>
<dbReference type="STRING" id="471514.AN477_01815"/>
<dbReference type="Proteomes" id="UP000050482">
    <property type="component" value="Unassembled WGS sequence"/>
</dbReference>
<name>A0A0P9CJ46_9BACL</name>
<feature type="transmembrane region" description="Helical" evidence="1">
    <location>
        <begin position="62"/>
        <end position="78"/>
    </location>
</feature>
<reference evidence="2 3" key="1">
    <citation type="submission" date="2015-09" db="EMBL/GenBank/DDBJ databases">
        <title>Draft genome sequence of Alicyclobacillus ferrooxydans DSM 22381.</title>
        <authorList>
            <person name="Hemp J."/>
        </authorList>
    </citation>
    <scope>NUCLEOTIDE SEQUENCE [LARGE SCALE GENOMIC DNA]</scope>
    <source>
        <strain evidence="2 3">TC-34</strain>
    </source>
</reference>
<evidence type="ECO:0000313" key="3">
    <source>
        <dbReference type="Proteomes" id="UP000050482"/>
    </source>
</evidence>
<organism evidence="2 3">
    <name type="scientific">Alicyclobacillus ferrooxydans</name>
    <dbReference type="NCBI Taxonomy" id="471514"/>
    <lineage>
        <taxon>Bacteria</taxon>
        <taxon>Bacillati</taxon>
        <taxon>Bacillota</taxon>
        <taxon>Bacilli</taxon>
        <taxon>Bacillales</taxon>
        <taxon>Alicyclobacillaceae</taxon>
        <taxon>Alicyclobacillus</taxon>
    </lineage>
</organism>
<comment type="caution">
    <text evidence="2">The sequence shown here is derived from an EMBL/GenBank/DDBJ whole genome shotgun (WGS) entry which is preliminary data.</text>
</comment>
<keyword evidence="1" id="KW-1133">Transmembrane helix</keyword>
<keyword evidence="1" id="KW-0812">Transmembrane</keyword>
<gene>
    <name evidence="2" type="ORF">AN477_01815</name>
</gene>
<sequence>MAKFLGIILIALVVTIDNALLAGLLLPTSSRVQKRSILMIVGVLLGIAQIVLAASVDKLLDHLIFRALAIVLLGWMCIRTLGVQSNRSDVSWRTVLKLWLYTVFGNLDNMIWLGSDEGRSLLANCCIIWHDSCFRKSARG</sequence>
<evidence type="ECO:0000313" key="2">
    <source>
        <dbReference type="EMBL" id="KPV45670.1"/>
    </source>
</evidence>
<accession>A0A0P9CJ46</accession>
<dbReference type="AlphaFoldDB" id="A0A0P9CJ46"/>
<evidence type="ECO:0000256" key="1">
    <source>
        <dbReference type="SAM" id="Phobius"/>
    </source>
</evidence>
<protein>
    <submittedName>
        <fullName evidence="2">Uncharacterized protein</fullName>
    </submittedName>
</protein>
<proteinExistence type="predicted"/>
<keyword evidence="3" id="KW-1185">Reference proteome</keyword>